<dbReference type="NCBIfam" id="TIGR01068">
    <property type="entry name" value="thioredoxin"/>
    <property type="match status" value="1"/>
</dbReference>
<dbReference type="InterPro" id="IPR049299">
    <property type="entry name" value="Thio2_N"/>
</dbReference>
<dbReference type="KEGG" id="tav:G4V39_07535"/>
<dbReference type="InterPro" id="IPR005746">
    <property type="entry name" value="Thioredoxin"/>
</dbReference>
<keyword evidence="6" id="KW-0676">Redox-active center</keyword>
<dbReference type="PRINTS" id="PR00421">
    <property type="entry name" value="THIOREDOXIN"/>
</dbReference>
<keyword evidence="4" id="KW-0249">Electron transport</keyword>
<dbReference type="InterPro" id="IPR017937">
    <property type="entry name" value="Thioredoxin_CS"/>
</dbReference>
<name>A0A6G7PX13_9BACT</name>
<evidence type="ECO:0000313" key="9">
    <source>
        <dbReference type="EMBL" id="QIJ72127.1"/>
    </source>
</evidence>
<evidence type="ECO:0000256" key="2">
    <source>
        <dbReference type="ARBA" id="ARBA00022448"/>
    </source>
</evidence>
<dbReference type="RefSeq" id="WP_166032345.1">
    <property type="nucleotide sequence ID" value="NZ_CP048877.1"/>
</dbReference>
<dbReference type="Pfam" id="PF00085">
    <property type="entry name" value="Thioredoxin"/>
    <property type="match status" value="1"/>
</dbReference>
<keyword evidence="3" id="KW-0479">Metal-binding</keyword>
<evidence type="ECO:0000256" key="3">
    <source>
        <dbReference type="ARBA" id="ARBA00022723"/>
    </source>
</evidence>
<dbReference type="PROSITE" id="PS51352">
    <property type="entry name" value="THIOREDOXIN_2"/>
    <property type="match status" value="1"/>
</dbReference>
<dbReference type="InterPro" id="IPR036249">
    <property type="entry name" value="Thioredoxin-like_sf"/>
</dbReference>
<keyword evidence="2" id="KW-0813">Transport</keyword>
<evidence type="ECO:0000313" key="10">
    <source>
        <dbReference type="Proteomes" id="UP000502179"/>
    </source>
</evidence>
<dbReference type="InterPro" id="IPR013766">
    <property type="entry name" value="Thioredoxin_domain"/>
</dbReference>
<dbReference type="Gene3D" id="2.30.30.380">
    <property type="entry name" value="Zn-finger domain of Sec23/24"/>
    <property type="match status" value="1"/>
</dbReference>
<dbReference type="SUPFAM" id="SSF52833">
    <property type="entry name" value="Thioredoxin-like"/>
    <property type="match status" value="1"/>
</dbReference>
<dbReference type="Gene3D" id="3.40.30.10">
    <property type="entry name" value="Glutaredoxin"/>
    <property type="match status" value="1"/>
</dbReference>
<dbReference type="CDD" id="cd02947">
    <property type="entry name" value="TRX_family"/>
    <property type="match status" value="1"/>
</dbReference>
<dbReference type="Pfam" id="PF21352">
    <property type="entry name" value="Zn_ribbon_Thio2"/>
    <property type="match status" value="1"/>
</dbReference>
<organism evidence="9 10">
    <name type="scientific">Thermosulfuriphilus ammonigenes</name>
    <dbReference type="NCBI Taxonomy" id="1936021"/>
    <lineage>
        <taxon>Bacteria</taxon>
        <taxon>Pseudomonadati</taxon>
        <taxon>Thermodesulfobacteriota</taxon>
        <taxon>Thermodesulfobacteria</taxon>
        <taxon>Thermodesulfobacteriales</taxon>
        <taxon>Thermodesulfobacteriaceae</taxon>
        <taxon>Thermosulfuriphilus</taxon>
    </lineage>
</organism>
<dbReference type="AlphaFoldDB" id="A0A6G7PX13"/>
<sequence>METIIVRCPACGVKNRLPVERIHQRPVCGRCRTPLPVGGEVEVVTETNFGRLVTDSPLPFLLDCWAPWCGPCRLIAPLLEGLAKEFVGRLRVGKLNVDENPNLARHLGITSIPTLILFKDGQAVDRIVGALGADDLRLWLQRHLR</sequence>
<comment type="similarity">
    <text evidence="1">Belongs to the thioredoxin family.</text>
</comment>
<dbReference type="GO" id="GO:0046872">
    <property type="term" value="F:metal ion binding"/>
    <property type="evidence" value="ECO:0007669"/>
    <property type="project" value="UniProtKB-KW"/>
</dbReference>
<keyword evidence="5" id="KW-1015">Disulfide bond</keyword>
<dbReference type="GO" id="GO:0045454">
    <property type="term" value="P:cell redox homeostasis"/>
    <property type="evidence" value="ECO:0007669"/>
    <property type="project" value="TreeGrafter"/>
</dbReference>
<evidence type="ECO:0000259" key="8">
    <source>
        <dbReference type="PROSITE" id="PS51352"/>
    </source>
</evidence>
<dbReference type="PANTHER" id="PTHR45663:SF11">
    <property type="entry name" value="GEO12009P1"/>
    <property type="match status" value="1"/>
</dbReference>
<evidence type="ECO:0000256" key="7">
    <source>
        <dbReference type="NCBIfam" id="TIGR01068"/>
    </source>
</evidence>
<keyword evidence="10" id="KW-1185">Reference proteome</keyword>
<dbReference type="Proteomes" id="UP000502179">
    <property type="component" value="Chromosome"/>
</dbReference>
<evidence type="ECO:0000256" key="1">
    <source>
        <dbReference type="ARBA" id="ARBA00008987"/>
    </source>
</evidence>
<dbReference type="GO" id="GO:0005829">
    <property type="term" value="C:cytosol"/>
    <property type="evidence" value="ECO:0007669"/>
    <property type="project" value="TreeGrafter"/>
</dbReference>
<dbReference type="EMBL" id="CP048877">
    <property type="protein sequence ID" value="QIJ72127.1"/>
    <property type="molecule type" value="Genomic_DNA"/>
</dbReference>
<gene>
    <name evidence="9" type="primary">trxA</name>
    <name evidence="9" type="ORF">G4V39_07535</name>
</gene>
<dbReference type="PANTHER" id="PTHR45663">
    <property type="entry name" value="GEO12009P1"/>
    <property type="match status" value="1"/>
</dbReference>
<evidence type="ECO:0000256" key="6">
    <source>
        <dbReference type="ARBA" id="ARBA00023284"/>
    </source>
</evidence>
<dbReference type="GO" id="GO:0015035">
    <property type="term" value="F:protein-disulfide reductase activity"/>
    <property type="evidence" value="ECO:0007669"/>
    <property type="project" value="UniProtKB-UniRule"/>
</dbReference>
<accession>A0A6G7PX13</accession>
<evidence type="ECO:0000256" key="4">
    <source>
        <dbReference type="ARBA" id="ARBA00022982"/>
    </source>
</evidence>
<dbReference type="PROSITE" id="PS00194">
    <property type="entry name" value="THIOREDOXIN_1"/>
    <property type="match status" value="1"/>
</dbReference>
<protein>
    <recommendedName>
        <fullName evidence="7">Thioredoxin</fullName>
    </recommendedName>
</protein>
<evidence type="ECO:0000256" key="5">
    <source>
        <dbReference type="ARBA" id="ARBA00023157"/>
    </source>
</evidence>
<feature type="domain" description="Thioredoxin" evidence="8">
    <location>
        <begin position="35"/>
        <end position="145"/>
    </location>
</feature>
<dbReference type="FunFam" id="3.40.30.10:FF:000001">
    <property type="entry name" value="Thioredoxin"/>
    <property type="match status" value="1"/>
</dbReference>
<reference evidence="9 10" key="1">
    <citation type="submission" date="2020-02" db="EMBL/GenBank/DDBJ databases">
        <title>Genome analysis of Thermosulfuriphilus ammonigenes ST65T, an anaerobic thermophilic chemolithoautotrophic bacterium isolated from a deep-sea hydrothermal vent.</title>
        <authorList>
            <person name="Slobodkina G."/>
            <person name="Allioux M."/>
            <person name="Merkel A."/>
            <person name="Alain K."/>
            <person name="Jebbar M."/>
            <person name="Slobodkin A."/>
        </authorList>
    </citation>
    <scope>NUCLEOTIDE SEQUENCE [LARGE SCALE GENOMIC DNA]</scope>
    <source>
        <strain evidence="9 10">ST65</strain>
    </source>
</reference>
<proteinExistence type="inferred from homology"/>